<organism evidence="2 3">
    <name type="scientific">Fusarium torulosum</name>
    <dbReference type="NCBI Taxonomy" id="33205"/>
    <lineage>
        <taxon>Eukaryota</taxon>
        <taxon>Fungi</taxon>
        <taxon>Dikarya</taxon>
        <taxon>Ascomycota</taxon>
        <taxon>Pezizomycotina</taxon>
        <taxon>Sordariomycetes</taxon>
        <taxon>Hypocreomycetidae</taxon>
        <taxon>Hypocreales</taxon>
        <taxon>Nectriaceae</taxon>
        <taxon>Fusarium</taxon>
    </lineage>
</organism>
<evidence type="ECO:0000313" key="2">
    <source>
        <dbReference type="EMBL" id="SPJ93010.1"/>
    </source>
</evidence>
<comment type="caution">
    <text evidence="2">The sequence shown here is derived from an EMBL/GenBank/DDBJ whole genome shotgun (WGS) entry which is preliminary data.</text>
</comment>
<feature type="region of interest" description="Disordered" evidence="1">
    <location>
        <begin position="1"/>
        <end position="30"/>
    </location>
</feature>
<keyword evidence="3" id="KW-1185">Reference proteome</keyword>
<evidence type="ECO:0000256" key="1">
    <source>
        <dbReference type="SAM" id="MobiDB-lite"/>
    </source>
</evidence>
<protein>
    <submittedName>
        <fullName evidence="2">Uncharacterized protein</fullName>
    </submittedName>
</protein>
<name>A0AAE8MMF8_9HYPO</name>
<evidence type="ECO:0000313" key="3">
    <source>
        <dbReference type="Proteomes" id="UP001187734"/>
    </source>
</evidence>
<gene>
    <name evidence="2" type="ORF">FTOL_13808</name>
</gene>
<reference evidence="2" key="1">
    <citation type="submission" date="2018-03" db="EMBL/GenBank/DDBJ databases">
        <authorList>
            <person name="Guldener U."/>
        </authorList>
    </citation>
    <scope>NUCLEOTIDE SEQUENCE</scope>
</reference>
<feature type="compositionally biased region" description="Basic and acidic residues" evidence="1">
    <location>
        <begin position="11"/>
        <end position="30"/>
    </location>
</feature>
<dbReference type="AlphaFoldDB" id="A0AAE8MMF8"/>
<dbReference type="EMBL" id="ONZP01001065">
    <property type="protein sequence ID" value="SPJ93010.1"/>
    <property type="molecule type" value="Genomic_DNA"/>
</dbReference>
<dbReference type="Proteomes" id="UP001187734">
    <property type="component" value="Unassembled WGS sequence"/>
</dbReference>
<accession>A0AAE8MMF8</accession>
<proteinExistence type="predicted"/>
<sequence length="30" mass="3131">METITVTDTEGDGKGDGKYGSNKDGDKGRV</sequence>